<dbReference type="InterPro" id="IPR047879">
    <property type="entry name" value="YjiT"/>
</dbReference>
<reference evidence="1 2" key="1">
    <citation type="journal article" date="2014" name="Genome Announc.">
        <title>Draft Genome Sequences of Two Vibrionaceae Species, Vibrio ponticus C121 and Photobacterium aphoticum C119, Isolated as Coral Reef Microbiota.</title>
        <authorList>
            <person name="Al-saari N."/>
            <person name="Meirelles P.M."/>
            <person name="Mino S."/>
            <person name="Suda W."/>
            <person name="Oshima K."/>
            <person name="Hattori M."/>
            <person name="Ohkuma M."/>
            <person name="Thompson F.L."/>
            <person name="Gomez-Gil B."/>
            <person name="Sawabe T."/>
            <person name="Sawabe T."/>
        </authorList>
    </citation>
    <scope>NUCLEOTIDE SEQUENCE [LARGE SCALE GENOMIC DNA]</scope>
    <source>
        <strain evidence="1 2">JCM 19237</strain>
    </source>
</reference>
<protein>
    <submittedName>
        <fullName evidence="1">Uncharacterized protein</fullName>
    </submittedName>
</protein>
<dbReference type="STRING" id="754436.JCM19237_2147"/>
<sequence length="394" mass="43333">MGGSALDAEEPWVFTDNNGEWTFVGAGDVNCESSSAVIALSAAFADVPLLSASQELGTVTAPFAQALYQVNETGRYTLGQNTVQLGALNEPNKEYVWQGEELPYQTVPTKCFIGKPALLALSSQGEQQRIASERLRWYDGAKQQWCALETLPFGQSEVAYIDGGHAKKRFRLASLPNDIAIEFLPGSQINRGQIVISSSRPPMVAVSQPTVGHLDYQVSQTCDAVTIDLFCAQEQPPAVLDIDLWWQEKPKAISLTLPFPSKGICLLDSNQQLVPCHSELLVDKINGYELYGYGVDGEIALQFLLKAQDVRGTFSRSAFFSAVLPSVDVLASGLSLSSFRTEIQALFALSSSLDAKVQLTVSHHGRYCIRVRYRRMSVRSCQIEKATVWRSLRR</sequence>
<dbReference type="NCBIfam" id="NF038336">
    <property type="entry name" value="YjiT_fam"/>
    <property type="match status" value="1"/>
</dbReference>
<gene>
    <name evidence="1" type="ORF">JCM19237_2147</name>
</gene>
<evidence type="ECO:0000313" key="2">
    <source>
        <dbReference type="Proteomes" id="UP000029227"/>
    </source>
</evidence>
<evidence type="ECO:0000313" key="1">
    <source>
        <dbReference type="EMBL" id="GAL03996.1"/>
    </source>
</evidence>
<comment type="caution">
    <text evidence="1">The sequence shown here is derived from an EMBL/GenBank/DDBJ whole genome shotgun (WGS) entry which is preliminary data.</text>
</comment>
<accession>A0A090QM78</accession>
<dbReference type="AlphaFoldDB" id="A0A090QM78"/>
<dbReference type="EMBL" id="BBMN01000003">
    <property type="protein sequence ID" value="GAL03996.1"/>
    <property type="molecule type" value="Genomic_DNA"/>
</dbReference>
<proteinExistence type="predicted"/>
<organism evidence="1 2">
    <name type="scientific">Photobacterium aphoticum</name>
    <dbReference type="NCBI Taxonomy" id="754436"/>
    <lineage>
        <taxon>Bacteria</taxon>
        <taxon>Pseudomonadati</taxon>
        <taxon>Pseudomonadota</taxon>
        <taxon>Gammaproteobacteria</taxon>
        <taxon>Vibrionales</taxon>
        <taxon>Vibrionaceae</taxon>
        <taxon>Photobacterium</taxon>
    </lineage>
</organism>
<dbReference type="Proteomes" id="UP000029227">
    <property type="component" value="Unassembled WGS sequence"/>
</dbReference>
<name>A0A090QM78_9GAMM</name>